<dbReference type="EMBL" id="HG529555">
    <property type="protein sequence ID" value="CDI52898.1"/>
    <property type="molecule type" value="Genomic_DNA"/>
</dbReference>
<accession>A0A077R273</accession>
<organism evidence="1">
    <name type="scientific">Melanopsichium pennsylvanicum 4</name>
    <dbReference type="NCBI Taxonomy" id="1398559"/>
    <lineage>
        <taxon>Eukaryota</taxon>
        <taxon>Fungi</taxon>
        <taxon>Dikarya</taxon>
        <taxon>Basidiomycota</taxon>
        <taxon>Ustilaginomycotina</taxon>
        <taxon>Ustilaginomycetes</taxon>
        <taxon>Ustilaginales</taxon>
        <taxon>Ustilaginaceae</taxon>
        <taxon>Melanopsichium</taxon>
    </lineage>
</organism>
<name>A0A077R273_9BASI</name>
<dbReference type="AlphaFoldDB" id="A0A077R273"/>
<protein>
    <submittedName>
        <fullName evidence="1">Uncharacterized protein</fullName>
    </submittedName>
</protein>
<evidence type="ECO:0000313" key="1">
    <source>
        <dbReference type="EMBL" id="CDI52898.1"/>
    </source>
</evidence>
<sequence>MPAVLSDLELSKSPCLQTYAKLWWVKFETFRHSGDQSNKHSGRRDAPAVKADIRGNRFLQMPHIE</sequence>
<reference evidence="1" key="1">
    <citation type="journal article" date="2014" name="Genome Biol. Evol.">
        <title>Gene Loss Rather Than Gene Gain Is Associated with a Host Jump from Monocots to Dicots in the Smut Fungus Melanopsichium pennsylvanicum.</title>
        <authorList>
            <person name="Sharma R."/>
            <person name="Mishra B."/>
            <person name="Runge F."/>
            <person name="Thines M."/>
        </authorList>
    </citation>
    <scope>NUCLEOTIDE SEQUENCE</scope>
    <source>
        <strain evidence="1">4</strain>
    </source>
</reference>
<proteinExistence type="predicted"/>